<evidence type="ECO:0000313" key="1">
    <source>
        <dbReference type="EMBL" id="RLM86029.1"/>
    </source>
</evidence>
<protein>
    <submittedName>
        <fullName evidence="1">Uncharacterized protein</fullName>
    </submittedName>
</protein>
<evidence type="ECO:0000313" key="2">
    <source>
        <dbReference type="Proteomes" id="UP000275267"/>
    </source>
</evidence>
<keyword evidence="2" id="KW-1185">Reference proteome</keyword>
<accession>A0A3L6QR57</accession>
<dbReference type="PANTHER" id="PTHR34835:SF62">
    <property type="entry name" value="AMINOTRANSFERASE-LIKE PLANT MOBILE DOMAIN-CONTAINING PROTEIN"/>
    <property type="match status" value="1"/>
</dbReference>
<dbReference type="EMBL" id="PQIB02000011">
    <property type="protein sequence ID" value="RLM86029.1"/>
    <property type="molecule type" value="Genomic_DNA"/>
</dbReference>
<dbReference type="AlphaFoldDB" id="A0A3L6QR57"/>
<reference evidence="2" key="1">
    <citation type="journal article" date="2019" name="Nat. Commun.">
        <title>The genome of broomcorn millet.</title>
        <authorList>
            <person name="Zou C."/>
            <person name="Miki D."/>
            <person name="Li D."/>
            <person name="Tang Q."/>
            <person name="Xiao L."/>
            <person name="Rajput S."/>
            <person name="Deng P."/>
            <person name="Jia W."/>
            <person name="Huang R."/>
            <person name="Zhang M."/>
            <person name="Sun Y."/>
            <person name="Hu J."/>
            <person name="Fu X."/>
            <person name="Schnable P.S."/>
            <person name="Li F."/>
            <person name="Zhang H."/>
            <person name="Feng B."/>
            <person name="Zhu X."/>
            <person name="Liu R."/>
            <person name="Schnable J.C."/>
            <person name="Zhu J.-K."/>
            <person name="Zhang H."/>
        </authorList>
    </citation>
    <scope>NUCLEOTIDE SEQUENCE [LARGE SCALE GENOMIC DNA]</scope>
</reference>
<organism evidence="1 2">
    <name type="scientific">Panicum miliaceum</name>
    <name type="common">Proso millet</name>
    <name type="synonym">Broomcorn millet</name>
    <dbReference type="NCBI Taxonomy" id="4540"/>
    <lineage>
        <taxon>Eukaryota</taxon>
        <taxon>Viridiplantae</taxon>
        <taxon>Streptophyta</taxon>
        <taxon>Embryophyta</taxon>
        <taxon>Tracheophyta</taxon>
        <taxon>Spermatophyta</taxon>
        <taxon>Magnoliopsida</taxon>
        <taxon>Liliopsida</taxon>
        <taxon>Poales</taxon>
        <taxon>Poaceae</taxon>
        <taxon>PACMAD clade</taxon>
        <taxon>Panicoideae</taxon>
        <taxon>Panicodae</taxon>
        <taxon>Paniceae</taxon>
        <taxon>Panicinae</taxon>
        <taxon>Panicum</taxon>
        <taxon>Panicum sect. Panicum</taxon>
    </lineage>
</organism>
<dbReference type="PANTHER" id="PTHR34835">
    <property type="entry name" value="OS07G0283600 PROTEIN-RELATED"/>
    <property type="match status" value="1"/>
</dbReference>
<name>A0A3L6QR57_PANMI</name>
<comment type="caution">
    <text evidence="1">The sequence shown here is derived from an EMBL/GenBank/DDBJ whole genome shotgun (WGS) entry which is preliminary data.</text>
</comment>
<dbReference type="Proteomes" id="UP000275267">
    <property type="component" value="Unassembled WGS sequence"/>
</dbReference>
<gene>
    <name evidence="1" type="ORF">C2845_PM04G28520</name>
</gene>
<proteinExistence type="predicted"/>
<dbReference type="OrthoDB" id="693469at2759"/>
<sequence length="270" mass="29481">MGAAVVECKGAASEGRMFSSRLRRVNWRLVTLVSPGQIYRLVQSFSQLKRDLVTAIGFGGMLCIPNLTKLNLRLSLWLLNQVDVETQAIVLDDKHMLQFFDDDVQRVFGIPCGPRKVDGRDADVTPEAVAFMRASLGLVDKESHSLKRFESFLTKELSESSSRLDQECFQIAFVIYLKPSEFFKCSSSSTWCAHLGSCLGVCCLPPSVGQFVVCTGNRRSGETNRDGAPSACGAGPADGTGEKRALLELCTRTPTAMVEVGFTRGVARGL</sequence>
<dbReference type="STRING" id="4540.A0A3L6QR57"/>